<evidence type="ECO:0000313" key="2">
    <source>
        <dbReference type="EMBL" id="RSM64876.1"/>
    </source>
</evidence>
<dbReference type="InterPro" id="IPR006674">
    <property type="entry name" value="HD_domain"/>
</dbReference>
<organism evidence="2 3">
    <name type="scientific">Kibdelosporangium aridum</name>
    <dbReference type="NCBI Taxonomy" id="2030"/>
    <lineage>
        <taxon>Bacteria</taxon>
        <taxon>Bacillati</taxon>
        <taxon>Actinomycetota</taxon>
        <taxon>Actinomycetes</taxon>
        <taxon>Pseudonocardiales</taxon>
        <taxon>Pseudonocardiaceae</taxon>
        <taxon>Kibdelosporangium</taxon>
    </lineage>
</organism>
<dbReference type="EMBL" id="QHKI01000092">
    <property type="protein sequence ID" value="RSM64876.1"/>
    <property type="molecule type" value="Genomic_DNA"/>
</dbReference>
<sequence length="189" mass="21238">MDLVSWAHDIAADRLAQALPRRWAHVLGVGHRARLTEPLFSAENDLLVSAAVLHDVGYAPDLAHTGFHPLDGARYLKKLEAPARLCALVAHHSCAYREAELRELSAELAEWTDEETPLRDALWWADMTTSPDGETVSFERRVREIQERYGPDDVVTFFIRQAKPELRAAVERTEERLRAAGIAFESGLS</sequence>
<dbReference type="AlphaFoldDB" id="A0A428YB50"/>
<comment type="caution">
    <text evidence="2">The sequence shown here is derived from an EMBL/GenBank/DDBJ whole genome shotgun (WGS) entry which is preliminary data.</text>
</comment>
<feature type="domain" description="HD" evidence="1">
    <location>
        <begin position="22"/>
        <end position="105"/>
    </location>
</feature>
<dbReference type="Gene3D" id="1.10.3210.10">
    <property type="entry name" value="Hypothetical protein af1432"/>
    <property type="match status" value="1"/>
</dbReference>
<gene>
    <name evidence="2" type="ORF">DMH04_50590</name>
</gene>
<dbReference type="OrthoDB" id="2989229at2"/>
<dbReference type="SUPFAM" id="SSF109604">
    <property type="entry name" value="HD-domain/PDEase-like"/>
    <property type="match status" value="1"/>
</dbReference>
<name>A0A428YB50_KIBAR</name>
<reference evidence="2 3" key="1">
    <citation type="submission" date="2018-05" db="EMBL/GenBank/DDBJ databases">
        <title>Evolution of GPA BGCs.</title>
        <authorList>
            <person name="Waglechner N."/>
            <person name="Wright G.D."/>
        </authorList>
    </citation>
    <scope>NUCLEOTIDE SEQUENCE [LARGE SCALE GENOMIC DNA]</scope>
    <source>
        <strain evidence="2 3">A82846</strain>
    </source>
</reference>
<accession>A0A428YB50</accession>
<protein>
    <submittedName>
        <fullName evidence="2">HD domain-containing protein</fullName>
    </submittedName>
</protein>
<evidence type="ECO:0000259" key="1">
    <source>
        <dbReference type="Pfam" id="PF01966"/>
    </source>
</evidence>
<dbReference type="Pfam" id="PF01966">
    <property type="entry name" value="HD"/>
    <property type="match status" value="1"/>
</dbReference>
<proteinExistence type="predicted"/>
<evidence type="ECO:0000313" key="3">
    <source>
        <dbReference type="Proteomes" id="UP000287547"/>
    </source>
</evidence>
<dbReference type="Proteomes" id="UP000287547">
    <property type="component" value="Unassembled WGS sequence"/>
</dbReference>